<evidence type="ECO:0000313" key="2">
    <source>
        <dbReference type="EMBL" id="MCA5894907.1"/>
    </source>
</evidence>
<sequence length="134" mass="13530">MFVDATRPSNAPDEYPNASSGSGPAGAGGTRIGYDHVKSPVFPDTFHAADGDNDVAAQSPDEPDVSADSAITIAPDDDPSVAVTVCVCTSLLWVATGVPLAQSASFGVVSAHCGSSTRRSRSDQPPPNASANCP</sequence>
<reference evidence="2 3" key="1">
    <citation type="submission" date="2021-09" db="EMBL/GenBank/DDBJ databases">
        <title>Isoptericola luteus sp. nov., a novel bacterium isolated from Harbin, the capital city of Heilongjiang province.</title>
        <authorList>
            <person name="Li J."/>
        </authorList>
    </citation>
    <scope>NUCLEOTIDE SEQUENCE [LARGE SCALE GENOMIC DNA]</scope>
    <source>
        <strain evidence="2 3">NEAU-Y5</strain>
    </source>
</reference>
<comment type="caution">
    <text evidence="2">The sequence shown here is derived from an EMBL/GenBank/DDBJ whole genome shotgun (WGS) entry which is preliminary data.</text>
</comment>
<feature type="region of interest" description="Disordered" evidence="1">
    <location>
        <begin position="48"/>
        <end position="68"/>
    </location>
</feature>
<dbReference type="EMBL" id="JAIXCQ010000014">
    <property type="protein sequence ID" value="MCA5894907.1"/>
    <property type="molecule type" value="Genomic_DNA"/>
</dbReference>
<organism evidence="2 3">
    <name type="scientific">Isoptericola luteus</name>
    <dbReference type="NCBI Taxonomy" id="2879484"/>
    <lineage>
        <taxon>Bacteria</taxon>
        <taxon>Bacillati</taxon>
        <taxon>Actinomycetota</taxon>
        <taxon>Actinomycetes</taxon>
        <taxon>Micrococcales</taxon>
        <taxon>Promicromonosporaceae</taxon>
        <taxon>Isoptericola</taxon>
    </lineage>
</organism>
<evidence type="ECO:0000313" key="3">
    <source>
        <dbReference type="Proteomes" id="UP001319870"/>
    </source>
</evidence>
<evidence type="ECO:0000256" key="1">
    <source>
        <dbReference type="SAM" id="MobiDB-lite"/>
    </source>
</evidence>
<feature type="region of interest" description="Disordered" evidence="1">
    <location>
        <begin position="114"/>
        <end position="134"/>
    </location>
</feature>
<proteinExistence type="predicted"/>
<protein>
    <submittedName>
        <fullName evidence="2">Uncharacterized protein</fullName>
    </submittedName>
</protein>
<dbReference type="Proteomes" id="UP001319870">
    <property type="component" value="Unassembled WGS sequence"/>
</dbReference>
<gene>
    <name evidence="2" type="ORF">LEP48_16345</name>
</gene>
<accession>A0ABS7ZK62</accession>
<keyword evidence="3" id="KW-1185">Reference proteome</keyword>
<feature type="region of interest" description="Disordered" evidence="1">
    <location>
        <begin position="1"/>
        <end position="34"/>
    </location>
</feature>
<name>A0ABS7ZK62_9MICO</name>